<accession>A0A131YFW3</accession>
<name>A0A131YFW3_RHIAP</name>
<dbReference type="AlphaFoldDB" id="A0A131YFW3"/>
<proteinExistence type="predicted"/>
<feature type="region of interest" description="Disordered" evidence="1">
    <location>
        <begin position="76"/>
        <end position="98"/>
    </location>
</feature>
<sequence>MTSTRRGPFSTRRLSTRHLVFAYRLWNSSINQETSDRFRVGASWSRAYEAEGNQGFHGCLQSLLRCERRRHPGLCRKSRSQGVMASERRPQRSATLKTSLAARSDDVWTL</sequence>
<protein>
    <submittedName>
        <fullName evidence="2">Pellino</fullName>
    </submittedName>
</protein>
<evidence type="ECO:0000313" key="2">
    <source>
        <dbReference type="EMBL" id="JAP76986.1"/>
    </source>
</evidence>
<dbReference type="EMBL" id="GEDV01011571">
    <property type="protein sequence ID" value="JAP76986.1"/>
    <property type="molecule type" value="Transcribed_RNA"/>
</dbReference>
<evidence type="ECO:0000256" key="1">
    <source>
        <dbReference type="SAM" id="MobiDB-lite"/>
    </source>
</evidence>
<organism evidence="2">
    <name type="scientific">Rhipicephalus appendiculatus</name>
    <name type="common">Brown ear tick</name>
    <dbReference type="NCBI Taxonomy" id="34631"/>
    <lineage>
        <taxon>Eukaryota</taxon>
        <taxon>Metazoa</taxon>
        <taxon>Ecdysozoa</taxon>
        <taxon>Arthropoda</taxon>
        <taxon>Chelicerata</taxon>
        <taxon>Arachnida</taxon>
        <taxon>Acari</taxon>
        <taxon>Parasitiformes</taxon>
        <taxon>Ixodida</taxon>
        <taxon>Ixodoidea</taxon>
        <taxon>Ixodidae</taxon>
        <taxon>Rhipicephalinae</taxon>
        <taxon>Rhipicephalus</taxon>
        <taxon>Rhipicephalus</taxon>
    </lineage>
</organism>
<reference evidence="2" key="1">
    <citation type="journal article" date="2016" name="Ticks Tick Borne Dis.">
        <title>De novo assembly and annotation of the salivary gland transcriptome of Rhipicephalus appendiculatus male and female ticks during blood feeding.</title>
        <authorList>
            <person name="de Castro M.H."/>
            <person name="de Klerk D."/>
            <person name="Pienaar R."/>
            <person name="Latif A.A."/>
            <person name="Rees D.J."/>
            <person name="Mans B.J."/>
        </authorList>
    </citation>
    <scope>NUCLEOTIDE SEQUENCE</scope>
    <source>
        <tissue evidence="2">Salivary glands</tissue>
    </source>
</reference>